<dbReference type="AlphaFoldDB" id="A0A5B7GIN3"/>
<name>A0A5B7GIN3_PORTR</name>
<dbReference type="Proteomes" id="UP000324222">
    <property type="component" value="Unassembled WGS sequence"/>
</dbReference>
<dbReference type="EMBL" id="VSRR010016003">
    <property type="protein sequence ID" value="MPC58802.1"/>
    <property type="molecule type" value="Genomic_DNA"/>
</dbReference>
<reference evidence="1 2" key="1">
    <citation type="submission" date="2019-05" db="EMBL/GenBank/DDBJ databases">
        <title>Another draft genome of Portunus trituberculatus and its Hox gene families provides insights of decapod evolution.</title>
        <authorList>
            <person name="Jeong J.-H."/>
            <person name="Song I."/>
            <person name="Kim S."/>
            <person name="Choi T."/>
            <person name="Kim D."/>
            <person name="Ryu S."/>
            <person name="Kim W."/>
        </authorList>
    </citation>
    <scope>NUCLEOTIDE SEQUENCE [LARGE SCALE GENOMIC DNA]</scope>
    <source>
        <tissue evidence="1">Muscle</tissue>
    </source>
</reference>
<comment type="caution">
    <text evidence="1">The sequence shown here is derived from an EMBL/GenBank/DDBJ whole genome shotgun (WGS) entry which is preliminary data.</text>
</comment>
<gene>
    <name evidence="1" type="ORF">E2C01_052811</name>
</gene>
<evidence type="ECO:0000313" key="1">
    <source>
        <dbReference type="EMBL" id="MPC58802.1"/>
    </source>
</evidence>
<proteinExistence type="predicted"/>
<protein>
    <submittedName>
        <fullName evidence="1">Uncharacterized protein</fullName>
    </submittedName>
</protein>
<accession>A0A5B7GIN3</accession>
<keyword evidence="2" id="KW-1185">Reference proteome</keyword>
<evidence type="ECO:0000313" key="2">
    <source>
        <dbReference type="Proteomes" id="UP000324222"/>
    </source>
</evidence>
<sequence length="71" mass="8133">MKRVTSMANLLIRWHRNTYCYLNTSTTCSVFSGASSSDMCWLGQGIETLHMGSHMHRLRDGSDSKWSFQTD</sequence>
<organism evidence="1 2">
    <name type="scientific">Portunus trituberculatus</name>
    <name type="common">Swimming crab</name>
    <name type="synonym">Neptunus trituberculatus</name>
    <dbReference type="NCBI Taxonomy" id="210409"/>
    <lineage>
        <taxon>Eukaryota</taxon>
        <taxon>Metazoa</taxon>
        <taxon>Ecdysozoa</taxon>
        <taxon>Arthropoda</taxon>
        <taxon>Crustacea</taxon>
        <taxon>Multicrustacea</taxon>
        <taxon>Malacostraca</taxon>
        <taxon>Eumalacostraca</taxon>
        <taxon>Eucarida</taxon>
        <taxon>Decapoda</taxon>
        <taxon>Pleocyemata</taxon>
        <taxon>Brachyura</taxon>
        <taxon>Eubrachyura</taxon>
        <taxon>Portunoidea</taxon>
        <taxon>Portunidae</taxon>
        <taxon>Portuninae</taxon>
        <taxon>Portunus</taxon>
    </lineage>
</organism>